<dbReference type="InterPro" id="IPR022761">
    <property type="entry name" value="Fumarate_lyase_N"/>
</dbReference>
<dbReference type="Gene3D" id="1.10.275.10">
    <property type="entry name" value="Fumarase/aspartase (N-terminal domain)"/>
    <property type="match status" value="1"/>
</dbReference>
<dbReference type="PANTHER" id="PTHR43172">
    <property type="entry name" value="ADENYLOSUCCINATE LYASE"/>
    <property type="match status" value="1"/>
</dbReference>
<proteinExistence type="predicted"/>
<dbReference type="RefSeq" id="WP_394462596.1">
    <property type="nucleotide sequence ID" value="NZ_JBIGHZ010000005.1"/>
</dbReference>
<name>A0ABW7FYN5_9BURK</name>
<dbReference type="Gene3D" id="1.20.200.10">
    <property type="entry name" value="Fumarase/aspartase (Central domain)"/>
    <property type="match status" value="1"/>
</dbReference>
<gene>
    <name evidence="2" type="ORF">ACG0Z6_14440</name>
</gene>
<evidence type="ECO:0000313" key="3">
    <source>
        <dbReference type="Proteomes" id="UP001606099"/>
    </source>
</evidence>
<evidence type="ECO:0000259" key="1">
    <source>
        <dbReference type="Pfam" id="PF00206"/>
    </source>
</evidence>
<sequence>MNAIPLSPRPQTADGLLGQSAVAQAMLDVLAALARVQARAGVIPRSAAQSIAGMCRVELHELRDVFALQRGEGGAAQALARQLQDSVALFDAAAAAYVGQGLTPQDLADTALLLLSRRALEPIDADLLHLLGLLLALAEKHGGVPLQRRAVLQPSSVISLRARLLDWALPLMRNLQALRQQAAAALVLQWTGPAVAAQAAAAQAGALPRMVAQELRLGWADAGSSRQRDRLMRLGAELCLTALQLGKLGQDLALLAQPAVGELVLASEQALQRCASVHAAAMQAPHRLAALHSSSIWVLEGGLGQVQVEMNEWLGLLTAVCSGCRHMALVVGELQPQVERMRDPLSPAPCTEVQPEPSDKSLPAAWLQEFDAEAQARQADVRVAATLTQARLAWQKLCAAPTV</sequence>
<keyword evidence="2" id="KW-0456">Lyase</keyword>
<dbReference type="GO" id="GO:0016829">
    <property type="term" value="F:lyase activity"/>
    <property type="evidence" value="ECO:0007669"/>
    <property type="project" value="UniProtKB-KW"/>
</dbReference>
<dbReference type="EMBL" id="JBIGHZ010000005">
    <property type="protein sequence ID" value="MFG6449424.1"/>
    <property type="molecule type" value="Genomic_DNA"/>
</dbReference>
<reference evidence="2 3" key="1">
    <citation type="submission" date="2024-08" db="EMBL/GenBank/DDBJ databases">
        <authorList>
            <person name="Lu H."/>
        </authorList>
    </citation>
    <scope>NUCLEOTIDE SEQUENCE [LARGE SCALE GENOMIC DNA]</scope>
    <source>
        <strain evidence="2 3">BYS180W</strain>
    </source>
</reference>
<dbReference type="InterPro" id="IPR024083">
    <property type="entry name" value="Fumarase/histidase_N"/>
</dbReference>
<dbReference type="InterPro" id="IPR008948">
    <property type="entry name" value="L-Aspartase-like"/>
</dbReference>
<dbReference type="PANTHER" id="PTHR43172:SF2">
    <property type="entry name" value="ADENYLOSUCCINATE LYASE C-TERMINAL DOMAIN-CONTAINING PROTEIN"/>
    <property type="match status" value="1"/>
</dbReference>
<evidence type="ECO:0000313" key="2">
    <source>
        <dbReference type="EMBL" id="MFG6449424.1"/>
    </source>
</evidence>
<dbReference type="Pfam" id="PF00206">
    <property type="entry name" value="Lyase_1"/>
    <property type="match status" value="1"/>
</dbReference>
<accession>A0ABW7FYN5</accession>
<dbReference type="SUPFAM" id="SSF48557">
    <property type="entry name" value="L-aspartase-like"/>
    <property type="match status" value="1"/>
</dbReference>
<dbReference type="Proteomes" id="UP001606099">
    <property type="component" value="Unassembled WGS sequence"/>
</dbReference>
<keyword evidence="3" id="KW-1185">Reference proteome</keyword>
<organism evidence="2 3">
    <name type="scientific">Roseateles rivi</name>
    <dbReference type="NCBI Taxonomy" id="3299028"/>
    <lineage>
        <taxon>Bacteria</taxon>
        <taxon>Pseudomonadati</taxon>
        <taxon>Pseudomonadota</taxon>
        <taxon>Betaproteobacteria</taxon>
        <taxon>Burkholderiales</taxon>
        <taxon>Sphaerotilaceae</taxon>
        <taxon>Roseateles</taxon>
    </lineage>
</organism>
<protein>
    <submittedName>
        <fullName evidence="2">Lyase family protein</fullName>
    </submittedName>
</protein>
<feature type="domain" description="Fumarate lyase N-terminal" evidence="1">
    <location>
        <begin position="20"/>
        <end position="263"/>
    </location>
</feature>
<comment type="caution">
    <text evidence="2">The sequence shown here is derived from an EMBL/GenBank/DDBJ whole genome shotgun (WGS) entry which is preliminary data.</text>
</comment>